<dbReference type="EMBL" id="CM056815">
    <property type="protein sequence ID" value="KAJ8630548.1"/>
    <property type="molecule type" value="Genomic_DNA"/>
</dbReference>
<comment type="caution">
    <text evidence="1">The sequence shown here is derived from an EMBL/GenBank/DDBJ whole genome shotgun (WGS) entry which is preliminary data.</text>
</comment>
<dbReference type="Proteomes" id="UP001234297">
    <property type="component" value="Chromosome 7"/>
</dbReference>
<gene>
    <name evidence="1" type="ORF">MRB53_023871</name>
</gene>
<sequence>MEYMPSRSEAELSSSGEDHLKDEFADTAGQGRHRHRSVVTCLLRVVALHQPHDVCEARWWAQRQRKG</sequence>
<reference evidence="1 2" key="1">
    <citation type="journal article" date="2022" name="Hortic Res">
        <title>A haplotype resolved chromosomal level avocado genome allows analysis of novel avocado genes.</title>
        <authorList>
            <person name="Nath O."/>
            <person name="Fletcher S.J."/>
            <person name="Hayward A."/>
            <person name="Shaw L.M."/>
            <person name="Masouleh A.K."/>
            <person name="Furtado A."/>
            <person name="Henry R.J."/>
            <person name="Mitter N."/>
        </authorList>
    </citation>
    <scope>NUCLEOTIDE SEQUENCE [LARGE SCALE GENOMIC DNA]</scope>
    <source>
        <strain evidence="2">cv. Hass</strain>
    </source>
</reference>
<evidence type="ECO:0000313" key="2">
    <source>
        <dbReference type="Proteomes" id="UP001234297"/>
    </source>
</evidence>
<evidence type="ECO:0000313" key="1">
    <source>
        <dbReference type="EMBL" id="KAJ8630548.1"/>
    </source>
</evidence>
<name>A0ACC2LB53_PERAE</name>
<accession>A0ACC2LB53</accession>
<protein>
    <submittedName>
        <fullName evidence="1">Uncharacterized protein</fullName>
    </submittedName>
</protein>
<proteinExistence type="predicted"/>
<organism evidence="1 2">
    <name type="scientific">Persea americana</name>
    <name type="common">Avocado</name>
    <dbReference type="NCBI Taxonomy" id="3435"/>
    <lineage>
        <taxon>Eukaryota</taxon>
        <taxon>Viridiplantae</taxon>
        <taxon>Streptophyta</taxon>
        <taxon>Embryophyta</taxon>
        <taxon>Tracheophyta</taxon>
        <taxon>Spermatophyta</taxon>
        <taxon>Magnoliopsida</taxon>
        <taxon>Magnoliidae</taxon>
        <taxon>Laurales</taxon>
        <taxon>Lauraceae</taxon>
        <taxon>Persea</taxon>
    </lineage>
</organism>
<keyword evidence="2" id="KW-1185">Reference proteome</keyword>